<dbReference type="AlphaFoldDB" id="A0A1H3NLX7"/>
<keyword evidence="1" id="KW-0560">Oxidoreductase</keyword>
<gene>
    <name evidence="1" type="ORF">SAMN05444004_10411</name>
</gene>
<sequence length="294" mass="32759">MEFLTHTQKKTYDRDGYLLLERRLSAEQLATLHDEIDRYTAKARGLTEGTDELDLEDSHQPEAPRVRRIKLPHTHSAVFRDMMLSDTILAPARDLIGPDLRLHTTKLNMKEAGYGAAVEWHQDFAFYPHTNDAVLAIGVILDDMGPENGPLMVFPGSHRGAIHDHHADGYFVGAMDLARDGYDMKDAVPLMGPAGSISIHHGRIVHGSALNTSSKSRRILFYEMMAADAWPIMGSMTKFTDLADYDSRLLCGQPRQPRLADVPVRVPLPAPPIGKTIYEIQKGLHARSFETAKG</sequence>
<dbReference type="PANTHER" id="PTHR20883:SF46">
    <property type="entry name" value="PHYTANOYL-COA HYDROXYLASE"/>
    <property type="match status" value="1"/>
</dbReference>
<dbReference type="GO" id="GO:0005506">
    <property type="term" value="F:iron ion binding"/>
    <property type="evidence" value="ECO:0007669"/>
    <property type="project" value="UniProtKB-ARBA"/>
</dbReference>
<dbReference type="OrthoDB" id="9791262at2"/>
<dbReference type="STRING" id="1244108.SAMN05444004_10411"/>
<dbReference type="PANTHER" id="PTHR20883">
    <property type="entry name" value="PHYTANOYL-COA DIOXYGENASE DOMAIN CONTAINING 1"/>
    <property type="match status" value="1"/>
</dbReference>
<dbReference type="SUPFAM" id="SSF51197">
    <property type="entry name" value="Clavaminate synthase-like"/>
    <property type="match status" value="1"/>
</dbReference>
<dbReference type="GO" id="GO:0016706">
    <property type="term" value="F:2-oxoglutarate-dependent dioxygenase activity"/>
    <property type="evidence" value="ECO:0007669"/>
    <property type="project" value="UniProtKB-ARBA"/>
</dbReference>
<name>A0A1H3NLX7_9RHOB</name>
<organism evidence="1 2">
    <name type="scientific">Jannaschia faecimaris</name>
    <dbReference type="NCBI Taxonomy" id="1244108"/>
    <lineage>
        <taxon>Bacteria</taxon>
        <taxon>Pseudomonadati</taxon>
        <taxon>Pseudomonadota</taxon>
        <taxon>Alphaproteobacteria</taxon>
        <taxon>Rhodobacterales</taxon>
        <taxon>Roseobacteraceae</taxon>
        <taxon>Jannaschia</taxon>
    </lineage>
</organism>
<evidence type="ECO:0000313" key="2">
    <source>
        <dbReference type="Proteomes" id="UP000198914"/>
    </source>
</evidence>
<accession>A0A1H3NLX7</accession>
<protein>
    <submittedName>
        <fullName evidence="1">Phytanoyl-CoA dioxygenase (PhyH)</fullName>
    </submittedName>
</protein>
<evidence type="ECO:0000313" key="1">
    <source>
        <dbReference type="EMBL" id="SDY89209.1"/>
    </source>
</evidence>
<keyword evidence="2" id="KW-1185">Reference proteome</keyword>
<dbReference type="InterPro" id="IPR008775">
    <property type="entry name" value="Phytyl_CoA_dOase-like"/>
</dbReference>
<keyword evidence="1" id="KW-0223">Dioxygenase</keyword>
<dbReference type="Proteomes" id="UP000198914">
    <property type="component" value="Unassembled WGS sequence"/>
</dbReference>
<dbReference type="EMBL" id="FNPX01000004">
    <property type="protein sequence ID" value="SDY89209.1"/>
    <property type="molecule type" value="Genomic_DNA"/>
</dbReference>
<dbReference type="Pfam" id="PF05721">
    <property type="entry name" value="PhyH"/>
    <property type="match status" value="1"/>
</dbReference>
<dbReference type="Gene3D" id="2.60.120.620">
    <property type="entry name" value="q2cbj1_9rhob like domain"/>
    <property type="match status" value="1"/>
</dbReference>
<proteinExistence type="predicted"/>
<reference evidence="2" key="1">
    <citation type="submission" date="2016-10" db="EMBL/GenBank/DDBJ databases">
        <authorList>
            <person name="Varghese N."/>
            <person name="Submissions S."/>
        </authorList>
    </citation>
    <scope>NUCLEOTIDE SEQUENCE [LARGE SCALE GENOMIC DNA]</scope>
    <source>
        <strain evidence="2">DSM 100420</strain>
    </source>
</reference>